<evidence type="ECO:0000256" key="1">
    <source>
        <dbReference type="SAM" id="SignalP"/>
    </source>
</evidence>
<keyword evidence="3" id="KW-1185">Reference proteome</keyword>
<reference evidence="2 3" key="1">
    <citation type="submission" date="2019-11" db="EMBL/GenBank/DDBJ databases">
        <title>P. haliotis isolates from Z. marina roots.</title>
        <authorList>
            <person name="Cohen M."/>
            <person name="Jospin G."/>
            <person name="Eisen J.A."/>
            <person name="Coil D.A."/>
        </authorList>
    </citation>
    <scope>NUCLEOTIDE SEQUENCE [LARGE SCALE GENOMIC DNA]</scope>
    <source>
        <strain evidence="2 3">UCD-MCMsp1aY</strain>
    </source>
</reference>
<dbReference type="RefSeq" id="WP_155695419.1">
    <property type="nucleotide sequence ID" value="NZ_WOCD01000003.1"/>
</dbReference>
<dbReference type="OrthoDB" id="9813892at2"/>
<dbReference type="Proteomes" id="UP000439994">
    <property type="component" value="Unassembled WGS sequence"/>
</dbReference>
<dbReference type="Gene3D" id="2.120.10.80">
    <property type="entry name" value="Kelch-type beta propeller"/>
    <property type="match status" value="1"/>
</dbReference>
<evidence type="ECO:0000313" key="3">
    <source>
        <dbReference type="Proteomes" id="UP000439994"/>
    </source>
</evidence>
<keyword evidence="1" id="KW-0732">Signal</keyword>
<dbReference type="Gene3D" id="2.130.10.10">
    <property type="entry name" value="YVTN repeat-like/Quinoprotein amine dehydrogenase"/>
    <property type="match status" value="1"/>
</dbReference>
<accession>A0A6N8F7S6</accession>
<evidence type="ECO:0000313" key="2">
    <source>
        <dbReference type="EMBL" id="MUH72224.1"/>
    </source>
</evidence>
<protein>
    <recommendedName>
        <fullName evidence="4">Photosynthesis system II assembly factor Ycf48/Hcf136-like domain-containing protein</fullName>
    </recommendedName>
</protein>
<evidence type="ECO:0008006" key="4">
    <source>
        <dbReference type="Google" id="ProtNLM"/>
    </source>
</evidence>
<dbReference type="SUPFAM" id="SSF110296">
    <property type="entry name" value="Oligoxyloglucan reducing end-specific cellobiohydrolase"/>
    <property type="match status" value="1"/>
</dbReference>
<organism evidence="2 3">
    <name type="scientific">Psychrosphaera haliotis</name>
    <dbReference type="NCBI Taxonomy" id="555083"/>
    <lineage>
        <taxon>Bacteria</taxon>
        <taxon>Pseudomonadati</taxon>
        <taxon>Pseudomonadota</taxon>
        <taxon>Gammaproteobacteria</taxon>
        <taxon>Alteromonadales</taxon>
        <taxon>Pseudoalteromonadaceae</taxon>
        <taxon>Psychrosphaera</taxon>
    </lineage>
</organism>
<dbReference type="InterPro" id="IPR015943">
    <property type="entry name" value="WD40/YVTN_repeat-like_dom_sf"/>
</dbReference>
<name>A0A6N8F7S6_9GAMM</name>
<gene>
    <name evidence="2" type="ORF">GNP35_06865</name>
</gene>
<dbReference type="AlphaFoldDB" id="A0A6N8F7S6"/>
<comment type="caution">
    <text evidence="2">The sequence shown here is derived from an EMBL/GenBank/DDBJ whole genome shotgun (WGS) entry which is preliminary data.</text>
</comment>
<dbReference type="InterPro" id="IPR015915">
    <property type="entry name" value="Kelch-typ_b-propeller"/>
</dbReference>
<proteinExistence type="predicted"/>
<feature type="signal peptide" evidence="1">
    <location>
        <begin position="1"/>
        <end position="23"/>
    </location>
</feature>
<dbReference type="EMBL" id="WOCD01000003">
    <property type="protein sequence ID" value="MUH72224.1"/>
    <property type="molecule type" value="Genomic_DNA"/>
</dbReference>
<feature type="chain" id="PRO_5026904867" description="Photosynthesis system II assembly factor Ycf48/Hcf136-like domain-containing protein" evidence="1">
    <location>
        <begin position="24"/>
        <end position="351"/>
    </location>
</feature>
<sequence>MKKKCSIAIFSTGLALANSVVFASESDSLNSNITGLSIPTIEVSKISSGNRFQAVDIADGKIIYVSGTNSSVYKSENAGESWQQVNSPGKHDKLQYRDILIDQDKIVLMSAGVKDQSRIYTSLNQGKDWKLNLIGKQESDFYDCITNAKGETWLYGDSKDGMLTVFSAEQNASGWKKETLPFRANLNEGGFASSGTCINSNSDGDIIVGTGNTESPRLLLKKHNHDWQSITTPFKGGEAAGVFSVQLKDSNVYAFGGSLKEKEGHAVGYKYNLTSSNWQPLPELPLLGAIYGSALINDSILISNPQGVALLKKGEAKWQVISNLNIWALECHSSFCVGVGADDTVIKITNI</sequence>